<sequence length="75" mass="8147">MRERGTTDIIFVVMGMSVSNGGCWSFEWRWWKARVDSGGGMVLKMVMAKDGGDDLGKKLTTEQDGGGSTMVLVAD</sequence>
<reference evidence="1 2" key="2">
    <citation type="journal article" date="2022" name="Mol. Ecol. Resour.">
        <title>The genomes of chicory, endive, great burdock and yacon provide insights into Asteraceae paleo-polyploidization history and plant inulin production.</title>
        <authorList>
            <person name="Fan W."/>
            <person name="Wang S."/>
            <person name="Wang H."/>
            <person name="Wang A."/>
            <person name="Jiang F."/>
            <person name="Liu H."/>
            <person name="Zhao H."/>
            <person name="Xu D."/>
            <person name="Zhang Y."/>
        </authorList>
    </citation>
    <scope>NUCLEOTIDE SEQUENCE [LARGE SCALE GENOMIC DNA]</scope>
    <source>
        <strain evidence="2">cv. Yunnan</strain>
        <tissue evidence="1">Leaves</tissue>
    </source>
</reference>
<gene>
    <name evidence="1" type="ORF">L1987_19099</name>
</gene>
<dbReference type="EMBL" id="CM042023">
    <property type="protein sequence ID" value="KAI3814346.1"/>
    <property type="molecule type" value="Genomic_DNA"/>
</dbReference>
<evidence type="ECO:0000313" key="2">
    <source>
        <dbReference type="Proteomes" id="UP001056120"/>
    </source>
</evidence>
<protein>
    <submittedName>
        <fullName evidence="1">Uncharacterized protein</fullName>
    </submittedName>
</protein>
<comment type="caution">
    <text evidence="1">The sequence shown here is derived from an EMBL/GenBank/DDBJ whole genome shotgun (WGS) entry which is preliminary data.</text>
</comment>
<accession>A0ACB9J3M5</accession>
<proteinExistence type="predicted"/>
<evidence type="ECO:0000313" key="1">
    <source>
        <dbReference type="EMBL" id="KAI3814346.1"/>
    </source>
</evidence>
<dbReference type="Proteomes" id="UP001056120">
    <property type="component" value="Linkage Group LG06"/>
</dbReference>
<organism evidence="1 2">
    <name type="scientific">Smallanthus sonchifolius</name>
    <dbReference type="NCBI Taxonomy" id="185202"/>
    <lineage>
        <taxon>Eukaryota</taxon>
        <taxon>Viridiplantae</taxon>
        <taxon>Streptophyta</taxon>
        <taxon>Embryophyta</taxon>
        <taxon>Tracheophyta</taxon>
        <taxon>Spermatophyta</taxon>
        <taxon>Magnoliopsida</taxon>
        <taxon>eudicotyledons</taxon>
        <taxon>Gunneridae</taxon>
        <taxon>Pentapetalae</taxon>
        <taxon>asterids</taxon>
        <taxon>campanulids</taxon>
        <taxon>Asterales</taxon>
        <taxon>Asteraceae</taxon>
        <taxon>Asteroideae</taxon>
        <taxon>Heliantheae alliance</taxon>
        <taxon>Millerieae</taxon>
        <taxon>Smallanthus</taxon>
    </lineage>
</organism>
<reference evidence="2" key="1">
    <citation type="journal article" date="2022" name="Mol. Ecol. Resour.">
        <title>The genomes of chicory, endive, great burdock and yacon provide insights into Asteraceae palaeo-polyploidization history and plant inulin production.</title>
        <authorList>
            <person name="Fan W."/>
            <person name="Wang S."/>
            <person name="Wang H."/>
            <person name="Wang A."/>
            <person name="Jiang F."/>
            <person name="Liu H."/>
            <person name="Zhao H."/>
            <person name="Xu D."/>
            <person name="Zhang Y."/>
        </authorList>
    </citation>
    <scope>NUCLEOTIDE SEQUENCE [LARGE SCALE GENOMIC DNA]</scope>
    <source>
        <strain evidence="2">cv. Yunnan</strain>
    </source>
</reference>
<name>A0ACB9J3M5_9ASTR</name>
<keyword evidence="2" id="KW-1185">Reference proteome</keyword>